<evidence type="ECO:0000313" key="3">
    <source>
        <dbReference type="EMBL" id="CBJ48394.1"/>
    </source>
</evidence>
<dbReference type="Proteomes" id="UP000002630">
    <property type="component" value="Linkage Group LG02"/>
</dbReference>
<keyword evidence="1" id="KW-0175">Coiled coil</keyword>
<feature type="compositionally biased region" description="Basic and acidic residues" evidence="2">
    <location>
        <begin position="38"/>
        <end position="52"/>
    </location>
</feature>
<organism evidence="3 4">
    <name type="scientific">Ectocarpus siliculosus</name>
    <name type="common">Brown alga</name>
    <name type="synonym">Conferva siliculosa</name>
    <dbReference type="NCBI Taxonomy" id="2880"/>
    <lineage>
        <taxon>Eukaryota</taxon>
        <taxon>Sar</taxon>
        <taxon>Stramenopiles</taxon>
        <taxon>Ochrophyta</taxon>
        <taxon>PX clade</taxon>
        <taxon>Phaeophyceae</taxon>
        <taxon>Ectocarpales</taxon>
        <taxon>Ectocarpaceae</taxon>
        <taxon>Ectocarpus</taxon>
    </lineage>
</organism>
<dbReference type="InParanoid" id="D7FQ62"/>
<dbReference type="EMBL" id="FN648375">
    <property type="protein sequence ID" value="CBJ48394.1"/>
    <property type="molecule type" value="Genomic_DNA"/>
</dbReference>
<gene>
    <name evidence="3" type="ORF">Esi_0002_0183</name>
</gene>
<evidence type="ECO:0000313" key="4">
    <source>
        <dbReference type="Proteomes" id="UP000002630"/>
    </source>
</evidence>
<evidence type="ECO:0000256" key="2">
    <source>
        <dbReference type="SAM" id="MobiDB-lite"/>
    </source>
</evidence>
<feature type="compositionally biased region" description="Gly residues" evidence="2">
    <location>
        <begin position="1"/>
        <end position="37"/>
    </location>
</feature>
<keyword evidence="4" id="KW-1185">Reference proteome</keyword>
<dbReference type="OrthoDB" id="10648080at2759"/>
<feature type="region of interest" description="Disordered" evidence="2">
    <location>
        <begin position="1"/>
        <end position="52"/>
    </location>
</feature>
<reference evidence="3 4" key="1">
    <citation type="journal article" date="2010" name="Nature">
        <title>The Ectocarpus genome and the independent evolution of multicellularity in brown algae.</title>
        <authorList>
            <person name="Cock J.M."/>
            <person name="Sterck L."/>
            <person name="Rouze P."/>
            <person name="Scornet D."/>
            <person name="Allen A.E."/>
            <person name="Amoutzias G."/>
            <person name="Anthouard V."/>
            <person name="Artiguenave F."/>
            <person name="Aury J.M."/>
            <person name="Badger J.H."/>
            <person name="Beszteri B."/>
            <person name="Billiau K."/>
            <person name="Bonnet E."/>
            <person name="Bothwell J.H."/>
            <person name="Bowler C."/>
            <person name="Boyen C."/>
            <person name="Brownlee C."/>
            <person name="Carrano C.J."/>
            <person name="Charrier B."/>
            <person name="Cho G.Y."/>
            <person name="Coelho S.M."/>
            <person name="Collen J."/>
            <person name="Corre E."/>
            <person name="Da Silva C."/>
            <person name="Delage L."/>
            <person name="Delaroque N."/>
            <person name="Dittami S.M."/>
            <person name="Doulbeau S."/>
            <person name="Elias M."/>
            <person name="Farnham G."/>
            <person name="Gachon C.M."/>
            <person name="Gschloessl B."/>
            <person name="Heesch S."/>
            <person name="Jabbari K."/>
            <person name="Jubin C."/>
            <person name="Kawai H."/>
            <person name="Kimura K."/>
            <person name="Kloareg B."/>
            <person name="Kupper F.C."/>
            <person name="Lang D."/>
            <person name="Le Bail A."/>
            <person name="Leblanc C."/>
            <person name="Lerouge P."/>
            <person name="Lohr M."/>
            <person name="Lopez P.J."/>
            <person name="Martens C."/>
            <person name="Maumus F."/>
            <person name="Michel G."/>
            <person name="Miranda-Saavedra D."/>
            <person name="Morales J."/>
            <person name="Moreau H."/>
            <person name="Motomura T."/>
            <person name="Nagasato C."/>
            <person name="Napoli C.A."/>
            <person name="Nelson D.R."/>
            <person name="Nyvall-Collen P."/>
            <person name="Peters A.F."/>
            <person name="Pommier C."/>
            <person name="Potin P."/>
            <person name="Poulain J."/>
            <person name="Quesneville H."/>
            <person name="Read B."/>
            <person name="Rensing S.A."/>
            <person name="Ritter A."/>
            <person name="Rousvoal S."/>
            <person name="Samanta M."/>
            <person name="Samson G."/>
            <person name="Schroeder D.C."/>
            <person name="Segurens B."/>
            <person name="Strittmatter M."/>
            <person name="Tonon T."/>
            <person name="Tregear J.W."/>
            <person name="Valentin K."/>
            <person name="von Dassow P."/>
            <person name="Yamagishi T."/>
            <person name="Van de Peer Y."/>
            <person name="Wincker P."/>
        </authorList>
    </citation>
    <scope>NUCLEOTIDE SEQUENCE [LARGE SCALE GENOMIC DNA]</scope>
    <source>
        <strain evidence="4">Ec32 / CCAP1310/4</strain>
    </source>
</reference>
<feature type="coiled-coil region" evidence="1">
    <location>
        <begin position="57"/>
        <end position="126"/>
    </location>
</feature>
<dbReference type="EMBL" id="FN649727">
    <property type="protein sequence ID" value="CBJ48394.1"/>
    <property type="molecule type" value="Genomic_DNA"/>
</dbReference>
<name>D7FQ62_ECTSI</name>
<evidence type="ECO:0000256" key="1">
    <source>
        <dbReference type="SAM" id="Coils"/>
    </source>
</evidence>
<feature type="region of interest" description="Disordered" evidence="2">
    <location>
        <begin position="127"/>
        <end position="149"/>
    </location>
</feature>
<accession>D7FQ62</accession>
<protein>
    <submittedName>
        <fullName evidence="3">Uncharacterized protein</fullName>
    </submittedName>
</protein>
<proteinExistence type="predicted"/>
<dbReference type="AlphaFoldDB" id="D7FQ62"/>
<sequence length="194" mass="20386">MGVGAGSGGGSGGGSSQGGGGGAGSGIGGTGVAGGGGRVKDDGTGRRAERGRLSTLLDQLKDEIDFHAAAKRDMDLELKRVRQRHRLMEDRAAEEKQKTAASEAKVAKLQAKNKFLSEENTKLKQILQQIQDPRSPQRRRSSDPVGAETVQVERLESMGYGGAVEGFVSEFRWACSPALRCSYHCTLNVAGVGV</sequence>